<dbReference type="Pfam" id="PF03734">
    <property type="entry name" value="YkuD"/>
    <property type="match status" value="1"/>
</dbReference>
<feature type="signal peptide" evidence="8">
    <location>
        <begin position="1"/>
        <end position="22"/>
    </location>
</feature>
<evidence type="ECO:0000313" key="11">
    <source>
        <dbReference type="Proteomes" id="UP001623008"/>
    </source>
</evidence>
<sequence>MFKKHACYLSICLLVAPLVATADALPVEPLPVTTPAPVEPLPVTTPAPVEPLPVTTPAPVDLAPVQQALAQLPSVCPGLAPQIDAVAQLRLQAFYQQQGNVPLWAADERRQALQSQLLLLADDGLDPTHYSLPAADATANVLCSDIDTSQHYLQALQDLHYGRLQQSRFEPLWHSQPPTRDPSIDVLAFAATGLQDMAQAFDQARPSADLYRSLRNAYSTVRQQPLPHWDPVATGPLLRPGMEDPRVPELARRLISGGYLAKAPSGKQYRDDLVKAVKAFQLSHSLQADGVIGAGTVAELNISPAVRREQLRINLERFRWLAQDLEPEGVLVNVAAAQLSVYQSGIPVWQTRLQVGRAERQTPLLKSRITRLTLNPTWTIPPTIMREDKLPAIRLNPEYLRQQNLQVLDAEGHPLAPEQIDWARPGNILLRQEAGPRNPLGKIVMRFPNPYSVYLHDTPSQPLFTKGPRAFSSGCVRVEQPLLLRDLLVSPAERARTDELLATGVTHEFRLATPVPVLLGYWTVEVDRQGGLVYAPDIYARDLVLMKAMGSVL</sequence>
<keyword evidence="4 7" id="KW-0133">Cell shape</keyword>
<dbReference type="RefSeq" id="WP_406598498.1">
    <property type="nucleotide sequence ID" value="NZ_JBJHQF010000030.1"/>
</dbReference>
<keyword evidence="3" id="KW-0808">Transferase</keyword>
<evidence type="ECO:0000256" key="3">
    <source>
        <dbReference type="ARBA" id="ARBA00022679"/>
    </source>
</evidence>
<dbReference type="InterPro" id="IPR005490">
    <property type="entry name" value="LD_TPept_cat_dom"/>
</dbReference>
<evidence type="ECO:0000259" key="9">
    <source>
        <dbReference type="PROSITE" id="PS52029"/>
    </source>
</evidence>
<keyword evidence="8" id="KW-0732">Signal</keyword>
<feature type="active site" description="Nucleophile" evidence="7">
    <location>
        <position position="475"/>
    </location>
</feature>
<organism evidence="10 11">
    <name type="scientific">Pseudomonas pergaminensis</name>
    <dbReference type="NCBI Taxonomy" id="2853159"/>
    <lineage>
        <taxon>Bacteria</taxon>
        <taxon>Pseudomonadati</taxon>
        <taxon>Pseudomonadota</taxon>
        <taxon>Gammaproteobacteria</taxon>
        <taxon>Pseudomonadales</taxon>
        <taxon>Pseudomonadaceae</taxon>
        <taxon>Pseudomonas</taxon>
    </lineage>
</organism>
<dbReference type="Pfam" id="PF20142">
    <property type="entry name" value="Scaffold"/>
    <property type="match status" value="1"/>
</dbReference>
<evidence type="ECO:0000256" key="5">
    <source>
        <dbReference type="ARBA" id="ARBA00022984"/>
    </source>
</evidence>
<feature type="chain" id="PRO_5046127772" evidence="8">
    <location>
        <begin position="23"/>
        <end position="553"/>
    </location>
</feature>
<comment type="caution">
    <text evidence="10">The sequence shown here is derived from an EMBL/GenBank/DDBJ whole genome shotgun (WGS) entry which is preliminary data.</text>
</comment>
<accession>A0ABW8R2G0</accession>
<dbReference type="SUPFAM" id="SSF141523">
    <property type="entry name" value="L,D-transpeptidase catalytic domain-like"/>
    <property type="match status" value="1"/>
</dbReference>
<reference evidence="10 11" key="1">
    <citation type="submission" date="2024-11" db="EMBL/GenBank/DDBJ databases">
        <authorList>
            <person name="Lucas J.A."/>
        </authorList>
    </citation>
    <scope>NUCLEOTIDE SEQUENCE [LARGE SCALE GENOMIC DNA]</scope>
    <source>
        <strain evidence="10 11">Z 7.15</strain>
    </source>
</reference>
<evidence type="ECO:0000256" key="6">
    <source>
        <dbReference type="ARBA" id="ARBA00023316"/>
    </source>
</evidence>
<comment type="pathway">
    <text evidence="1 7">Cell wall biogenesis; peptidoglycan biosynthesis.</text>
</comment>
<dbReference type="SUPFAM" id="SSF47090">
    <property type="entry name" value="PGBD-like"/>
    <property type="match status" value="1"/>
</dbReference>
<evidence type="ECO:0000256" key="4">
    <source>
        <dbReference type="ARBA" id="ARBA00022960"/>
    </source>
</evidence>
<keyword evidence="11" id="KW-1185">Reference proteome</keyword>
<protein>
    <submittedName>
        <fullName evidence="10">L,D-transpeptidase family protein</fullName>
    </submittedName>
</protein>
<dbReference type="InterPro" id="IPR045380">
    <property type="entry name" value="LD_TPept_scaffold_dom"/>
</dbReference>
<comment type="similarity">
    <text evidence="2">Belongs to the YkuD family.</text>
</comment>
<dbReference type="InterPro" id="IPR002477">
    <property type="entry name" value="Peptidoglycan-bd-like"/>
</dbReference>
<keyword evidence="6 7" id="KW-0961">Cell wall biogenesis/degradation</keyword>
<keyword evidence="5 7" id="KW-0573">Peptidoglycan synthesis</keyword>
<dbReference type="Proteomes" id="UP001623008">
    <property type="component" value="Unassembled WGS sequence"/>
</dbReference>
<dbReference type="EMBL" id="JBJHQF010000030">
    <property type="protein sequence ID" value="MFK9006083.1"/>
    <property type="molecule type" value="Genomic_DNA"/>
</dbReference>
<dbReference type="CDD" id="cd16913">
    <property type="entry name" value="YkuD_like"/>
    <property type="match status" value="1"/>
</dbReference>
<dbReference type="Gene3D" id="2.40.440.10">
    <property type="entry name" value="L,D-transpeptidase catalytic domain-like"/>
    <property type="match status" value="1"/>
</dbReference>
<evidence type="ECO:0000256" key="8">
    <source>
        <dbReference type="SAM" id="SignalP"/>
    </source>
</evidence>
<name>A0ABW8R2G0_9PSED</name>
<dbReference type="InterPro" id="IPR036365">
    <property type="entry name" value="PGBD-like_sf"/>
</dbReference>
<dbReference type="PANTHER" id="PTHR41533">
    <property type="entry name" value="L,D-TRANSPEPTIDASE HI_1667-RELATED"/>
    <property type="match status" value="1"/>
</dbReference>
<feature type="active site" description="Proton donor/acceptor" evidence="7">
    <location>
        <position position="456"/>
    </location>
</feature>
<gene>
    <name evidence="10" type="ORF">ACJEBJ_18305</name>
</gene>
<dbReference type="InterPro" id="IPR036366">
    <property type="entry name" value="PGBDSf"/>
</dbReference>
<evidence type="ECO:0000256" key="2">
    <source>
        <dbReference type="ARBA" id="ARBA00005992"/>
    </source>
</evidence>
<dbReference type="Pfam" id="PF01471">
    <property type="entry name" value="PG_binding_1"/>
    <property type="match status" value="1"/>
</dbReference>
<dbReference type="Gene3D" id="1.10.101.10">
    <property type="entry name" value="PGBD-like superfamily/PGBD"/>
    <property type="match status" value="1"/>
</dbReference>
<evidence type="ECO:0000313" key="10">
    <source>
        <dbReference type="EMBL" id="MFK9006083.1"/>
    </source>
</evidence>
<evidence type="ECO:0000256" key="7">
    <source>
        <dbReference type="PROSITE-ProRule" id="PRU01373"/>
    </source>
</evidence>
<proteinExistence type="inferred from homology"/>
<evidence type="ECO:0000256" key="1">
    <source>
        <dbReference type="ARBA" id="ARBA00004752"/>
    </source>
</evidence>
<feature type="domain" description="L,D-TPase catalytic" evidence="9">
    <location>
        <begin position="328"/>
        <end position="518"/>
    </location>
</feature>
<dbReference type="InterPro" id="IPR052905">
    <property type="entry name" value="LD-transpeptidase_YkuD-like"/>
</dbReference>
<dbReference type="InterPro" id="IPR038063">
    <property type="entry name" value="Transpep_catalytic_dom"/>
</dbReference>
<dbReference type="PANTHER" id="PTHR41533:SF2">
    <property type="entry name" value="BLR7131 PROTEIN"/>
    <property type="match status" value="1"/>
</dbReference>
<dbReference type="PROSITE" id="PS52029">
    <property type="entry name" value="LD_TPASE"/>
    <property type="match status" value="1"/>
</dbReference>